<organism evidence="4 5">
    <name type="scientific">Mycobacterium shimoidei</name>
    <dbReference type="NCBI Taxonomy" id="29313"/>
    <lineage>
        <taxon>Bacteria</taxon>
        <taxon>Bacillati</taxon>
        <taxon>Actinomycetota</taxon>
        <taxon>Actinomycetes</taxon>
        <taxon>Mycobacteriales</taxon>
        <taxon>Mycobacteriaceae</taxon>
        <taxon>Mycobacterium</taxon>
    </lineage>
</organism>
<evidence type="ECO:0000256" key="1">
    <source>
        <dbReference type="ARBA" id="ARBA00008324"/>
    </source>
</evidence>
<dbReference type="GO" id="GO:0061522">
    <property type="term" value="F:1,4-dihydroxy-2-naphthoyl-CoA thioesterase activity"/>
    <property type="evidence" value="ECO:0007669"/>
    <property type="project" value="TreeGrafter"/>
</dbReference>
<reference evidence="4 5" key="1">
    <citation type="submission" date="2018-05" db="EMBL/GenBank/DDBJ databases">
        <authorList>
            <consortium name="IHU Genomes"/>
        </authorList>
    </citation>
    <scope>NUCLEOTIDE SEQUENCE [LARGE SCALE GENOMIC DNA]</scope>
    <source>
        <strain evidence="4 5">P7336</strain>
    </source>
</reference>
<evidence type="ECO:0000256" key="2">
    <source>
        <dbReference type="ARBA" id="ARBA00022801"/>
    </source>
</evidence>
<dbReference type="InterPro" id="IPR006683">
    <property type="entry name" value="Thioestr_dom"/>
</dbReference>
<gene>
    <name evidence="4" type="ORF">MSP7336_03461</name>
</gene>
<dbReference type="STRING" id="29313.BHQ16_18720"/>
<feature type="domain" description="Thioesterase" evidence="3">
    <location>
        <begin position="76"/>
        <end position="155"/>
    </location>
</feature>
<proteinExistence type="inferred from homology"/>
<dbReference type="NCBIfam" id="TIGR00369">
    <property type="entry name" value="unchar_dom_1"/>
    <property type="match status" value="1"/>
</dbReference>
<dbReference type="Proteomes" id="UP000252015">
    <property type="component" value="Unassembled WGS sequence"/>
</dbReference>
<dbReference type="CDD" id="cd03443">
    <property type="entry name" value="PaaI_thioesterase"/>
    <property type="match status" value="1"/>
</dbReference>
<sequence>MTPGLLDRRAPRLVRGARPCPGDSIEWCRHKGVQPVPVAPDADTTFDKEIGLVFTELTADVARAQLEIQPKLLQQFGIVHGGVYCSMIESMASIAAYTWLAANGGGVVVGVNNNTDFLRAISSGTVYGTAEPVHRGKRQQLWLVTITDGDERLVARGQVRLQNLEPRT</sequence>
<dbReference type="InterPro" id="IPR029069">
    <property type="entry name" value="HotDog_dom_sf"/>
</dbReference>
<dbReference type="PANTHER" id="PTHR43240">
    <property type="entry name" value="1,4-DIHYDROXY-2-NAPHTHOYL-COA THIOESTERASE 1"/>
    <property type="match status" value="1"/>
</dbReference>
<protein>
    <recommendedName>
        <fullName evidence="3">Thioesterase domain-containing protein</fullName>
    </recommendedName>
</protein>
<dbReference type="Pfam" id="PF03061">
    <property type="entry name" value="4HBT"/>
    <property type="match status" value="1"/>
</dbReference>
<evidence type="ECO:0000313" key="4">
    <source>
        <dbReference type="EMBL" id="SRX95197.1"/>
    </source>
</evidence>
<comment type="similarity">
    <text evidence="1">Belongs to the thioesterase PaaI family.</text>
</comment>
<keyword evidence="2" id="KW-0378">Hydrolase</keyword>
<dbReference type="SUPFAM" id="SSF54637">
    <property type="entry name" value="Thioesterase/thiol ester dehydrase-isomerase"/>
    <property type="match status" value="1"/>
</dbReference>
<dbReference type="AlphaFoldDB" id="A0A375Z290"/>
<dbReference type="EMBL" id="UEGW01000001">
    <property type="protein sequence ID" value="SRX95197.1"/>
    <property type="molecule type" value="Genomic_DNA"/>
</dbReference>
<name>A0A375Z290_MYCSH</name>
<evidence type="ECO:0000259" key="3">
    <source>
        <dbReference type="Pfam" id="PF03061"/>
    </source>
</evidence>
<dbReference type="Gene3D" id="3.10.129.10">
    <property type="entry name" value="Hotdog Thioesterase"/>
    <property type="match status" value="1"/>
</dbReference>
<dbReference type="GO" id="GO:0005829">
    <property type="term" value="C:cytosol"/>
    <property type="evidence" value="ECO:0007669"/>
    <property type="project" value="TreeGrafter"/>
</dbReference>
<evidence type="ECO:0000313" key="5">
    <source>
        <dbReference type="Proteomes" id="UP000252015"/>
    </source>
</evidence>
<accession>A0A375Z290</accession>
<dbReference type="InterPro" id="IPR003736">
    <property type="entry name" value="PAAI_dom"/>
</dbReference>
<dbReference type="PANTHER" id="PTHR43240:SF5">
    <property type="entry name" value="1,4-DIHYDROXY-2-NAPHTHOYL-COA THIOESTERASE 1"/>
    <property type="match status" value="1"/>
</dbReference>
<keyword evidence="5" id="KW-1185">Reference proteome</keyword>